<sequence>MQEKGQTISKQSTDKCKEPVLCSGQEETGVFRRASKIGAAILVLIAALYTGAVFAHGKEALEDDSCMRRIGENMIHLSVYQPQVDEAGHYCTDIPASGNTVLVVDLVDPLLREVPIGVKLIRGSSEEGDVIANIRTDIYADGVINTQQVLDEGRHVLVITADGMPPLKYLYHLRVEMINYADVFRATIGPVVGLLLTMLIGYKLFKSKRFKNWMASRRDKKTA</sequence>
<proteinExistence type="predicted"/>
<keyword evidence="1" id="KW-0472">Membrane</keyword>
<keyword evidence="1" id="KW-0812">Transmembrane</keyword>
<dbReference type="EMBL" id="FOSP01000005">
    <property type="protein sequence ID" value="SFK36965.1"/>
    <property type="molecule type" value="Genomic_DNA"/>
</dbReference>
<organism evidence="2 3">
    <name type="scientific">Nitrosomonas aestuarii</name>
    <dbReference type="NCBI Taxonomy" id="52441"/>
    <lineage>
        <taxon>Bacteria</taxon>
        <taxon>Pseudomonadati</taxon>
        <taxon>Pseudomonadota</taxon>
        <taxon>Betaproteobacteria</taxon>
        <taxon>Nitrosomonadales</taxon>
        <taxon>Nitrosomonadaceae</taxon>
        <taxon>Nitrosomonas</taxon>
    </lineage>
</organism>
<feature type="transmembrane region" description="Helical" evidence="1">
    <location>
        <begin position="183"/>
        <end position="205"/>
    </location>
</feature>
<keyword evidence="3" id="KW-1185">Reference proteome</keyword>
<evidence type="ECO:0000313" key="2">
    <source>
        <dbReference type="EMBL" id="SFK36965.1"/>
    </source>
</evidence>
<evidence type="ECO:0000313" key="3">
    <source>
        <dbReference type="Proteomes" id="UP000199533"/>
    </source>
</evidence>
<keyword evidence="1" id="KW-1133">Transmembrane helix</keyword>
<dbReference type="STRING" id="52441.SAMN05216302_10054"/>
<dbReference type="Proteomes" id="UP000199533">
    <property type="component" value="Unassembled WGS sequence"/>
</dbReference>
<evidence type="ECO:0000256" key="1">
    <source>
        <dbReference type="SAM" id="Phobius"/>
    </source>
</evidence>
<name>A0A1I3YYR8_9PROT</name>
<protein>
    <submittedName>
        <fullName evidence="2">Uncharacterized protein</fullName>
    </submittedName>
</protein>
<reference evidence="3" key="1">
    <citation type="submission" date="2016-10" db="EMBL/GenBank/DDBJ databases">
        <authorList>
            <person name="Varghese N."/>
            <person name="Submissions S."/>
        </authorList>
    </citation>
    <scope>NUCLEOTIDE SEQUENCE [LARGE SCALE GENOMIC DNA]</scope>
    <source>
        <strain evidence="3">Nm69</strain>
    </source>
</reference>
<accession>A0A1I3YYR8</accession>
<dbReference type="AlphaFoldDB" id="A0A1I3YYR8"/>
<gene>
    <name evidence="2" type="ORF">SAMN05216302_10054</name>
</gene>
<feature type="transmembrane region" description="Helical" evidence="1">
    <location>
        <begin position="37"/>
        <end position="55"/>
    </location>
</feature>